<organism evidence="3 4">
    <name type="scientific">Stachybotrys elegans</name>
    <dbReference type="NCBI Taxonomy" id="80388"/>
    <lineage>
        <taxon>Eukaryota</taxon>
        <taxon>Fungi</taxon>
        <taxon>Dikarya</taxon>
        <taxon>Ascomycota</taxon>
        <taxon>Pezizomycotina</taxon>
        <taxon>Sordariomycetes</taxon>
        <taxon>Hypocreomycetidae</taxon>
        <taxon>Hypocreales</taxon>
        <taxon>Stachybotryaceae</taxon>
        <taxon>Stachybotrys</taxon>
    </lineage>
</organism>
<dbReference type="AlphaFoldDB" id="A0A8K0WXS4"/>
<feature type="compositionally biased region" description="Basic residues" evidence="1">
    <location>
        <begin position="368"/>
        <end position="382"/>
    </location>
</feature>
<dbReference type="GO" id="GO:0000981">
    <property type="term" value="F:DNA-binding transcription factor activity, RNA polymerase II-specific"/>
    <property type="evidence" value="ECO:0007669"/>
    <property type="project" value="UniProtKB-ARBA"/>
</dbReference>
<comment type="caution">
    <text evidence="3">The sequence shown here is derived from an EMBL/GenBank/DDBJ whole genome shotgun (WGS) entry which is preliminary data.</text>
</comment>
<evidence type="ECO:0000256" key="1">
    <source>
        <dbReference type="SAM" id="MobiDB-lite"/>
    </source>
</evidence>
<dbReference type="Gene3D" id="3.10.260.10">
    <property type="entry name" value="Transcription regulator HTH, APSES-type DNA-binding domain"/>
    <property type="match status" value="1"/>
</dbReference>
<gene>
    <name evidence="3" type="ORF">B0I35DRAFT_403559</name>
</gene>
<dbReference type="EMBL" id="JAGPNK010000001">
    <property type="protein sequence ID" value="KAH7328141.1"/>
    <property type="molecule type" value="Genomic_DNA"/>
</dbReference>
<reference evidence="3" key="1">
    <citation type="journal article" date="2021" name="Nat. Commun.">
        <title>Genetic determinants of endophytism in the Arabidopsis root mycobiome.</title>
        <authorList>
            <person name="Mesny F."/>
            <person name="Miyauchi S."/>
            <person name="Thiergart T."/>
            <person name="Pickel B."/>
            <person name="Atanasova L."/>
            <person name="Karlsson M."/>
            <person name="Huettel B."/>
            <person name="Barry K.W."/>
            <person name="Haridas S."/>
            <person name="Chen C."/>
            <person name="Bauer D."/>
            <person name="Andreopoulos W."/>
            <person name="Pangilinan J."/>
            <person name="LaButti K."/>
            <person name="Riley R."/>
            <person name="Lipzen A."/>
            <person name="Clum A."/>
            <person name="Drula E."/>
            <person name="Henrissat B."/>
            <person name="Kohler A."/>
            <person name="Grigoriev I.V."/>
            <person name="Martin F.M."/>
            <person name="Hacquard S."/>
        </authorList>
    </citation>
    <scope>NUCLEOTIDE SEQUENCE</scope>
    <source>
        <strain evidence="3">MPI-CAGE-CH-0235</strain>
    </source>
</reference>
<dbReference type="PROSITE" id="PS51299">
    <property type="entry name" value="HTH_APSES"/>
    <property type="match status" value="1"/>
</dbReference>
<dbReference type="InterPro" id="IPR003163">
    <property type="entry name" value="Tscrpt_reg_HTH_APSES-type"/>
</dbReference>
<keyword evidence="4" id="KW-1185">Reference proteome</keyword>
<dbReference type="InterPro" id="IPR036887">
    <property type="entry name" value="HTH_APSES_sf"/>
</dbReference>
<feature type="domain" description="HTH APSES-type" evidence="2">
    <location>
        <begin position="123"/>
        <end position="241"/>
    </location>
</feature>
<evidence type="ECO:0000259" key="2">
    <source>
        <dbReference type="PROSITE" id="PS51299"/>
    </source>
</evidence>
<dbReference type="GO" id="GO:0003677">
    <property type="term" value="F:DNA binding"/>
    <property type="evidence" value="ECO:0007669"/>
    <property type="project" value="InterPro"/>
</dbReference>
<dbReference type="GO" id="GO:0030907">
    <property type="term" value="C:MBF transcription complex"/>
    <property type="evidence" value="ECO:0007669"/>
    <property type="project" value="TreeGrafter"/>
</dbReference>
<dbReference type="InterPro" id="IPR051642">
    <property type="entry name" value="SWI6-like"/>
</dbReference>
<dbReference type="Proteomes" id="UP000813444">
    <property type="component" value="Unassembled WGS sequence"/>
</dbReference>
<feature type="region of interest" description="Disordered" evidence="1">
    <location>
        <begin position="64"/>
        <end position="92"/>
    </location>
</feature>
<dbReference type="PANTHER" id="PTHR43828">
    <property type="entry name" value="ASPARAGINASE"/>
    <property type="match status" value="1"/>
</dbReference>
<dbReference type="OrthoDB" id="5562739at2759"/>
<dbReference type="PANTHER" id="PTHR43828:SF5">
    <property type="entry name" value="TRANSCRIPTIONAL REPRESSOR XBP1"/>
    <property type="match status" value="1"/>
</dbReference>
<name>A0A8K0WXS4_9HYPO</name>
<proteinExistence type="predicted"/>
<feature type="region of interest" description="Disordered" evidence="1">
    <location>
        <begin position="357"/>
        <end position="393"/>
    </location>
</feature>
<sequence>MTVNTQQGMLALQFLLNPDTPGHGVQAPAQVQEVPVHSNCPPAMPIAAAEAATVKPNGPLVARTKRHRDVNSASKSGPRGPINYPPHEDVDESTAREVSRFQVTPFGQIHKFFGHFPYNSEKRDLLDKTGRESIEAFTYEFRVPGSNSVHVVMWDYNIGIVRLASIFRLCGFNKTGPAQTFNKNPGLQEITPNITGGAVPAQGYWFPYHCAKAICAKFCYNIAAALIPVFGPDFPAECIPPESPLYRRLEISKQVLAKSAELCAKDRITHTIEPTSSYVSTERLSHARPERNKQMNEPQYDVKLPPSQAYEIHGQVERALLMGSPGFPEYHPAAISSPIPRNLAGFARRDLRSDGCWDSGYPGAVGNRHTKSRKTSSKRRRPSGAETVPTTRAWEMEARKADSQELERHGKKARSDLDHYGAATILANLRTGFSSPGSFAGVAGPFDGMRGCQPLVSHRM</sequence>
<protein>
    <recommendedName>
        <fullName evidence="2">HTH APSES-type domain-containing protein</fullName>
    </recommendedName>
</protein>
<evidence type="ECO:0000313" key="3">
    <source>
        <dbReference type="EMBL" id="KAH7328141.1"/>
    </source>
</evidence>
<dbReference type="SUPFAM" id="SSF54616">
    <property type="entry name" value="DNA-binding domain of Mlu1-box binding protein MBP1"/>
    <property type="match status" value="1"/>
</dbReference>
<accession>A0A8K0WXS4</accession>
<dbReference type="GO" id="GO:0033309">
    <property type="term" value="C:SBF transcription complex"/>
    <property type="evidence" value="ECO:0007669"/>
    <property type="project" value="TreeGrafter"/>
</dbReference>
<evidence type="ECO:0000313" key="4">
    <source>
        <dbReference type="Proteomes" id="UP000813444"/>
    </source>
</evidence>